<dbReference type="EMBL" id="KQ981193">
    <property type="protein sequence ID" value="KYN45209.1"/>
    <property type="molecule type" value="Genomic_DNA"/>
</dbReference>
<name>A0A195FZH9_9HYME</name>
<feature type="region of interest" description="Disordered" evidence="1">
    <location>
        <begin position="223"/>
        <end position="258"/>
    </location>
</feature>
<reference evidence="2 3" key="1">
    <citation type="submission" date="2016-03" db="EMBL/GenBank/DDBJ databases">
        <title>Trachymyrmex septentrionalis WGS genome.</title>
        <authorList>
            <person name="Nygaard S."/>
            <person name="Hu H."/>
            <person name="Boomsma J."/>
            <person name="Zhang G."/>
        </authorList>
    </citation>
    <scope>NUCLEOTIDE SEQUENCE [LARGE SCALE GENOMIC DNA]</scope>
    <source>
        <strain evidence="2">Tsep2-gDNA-1</strain>
        <tissue evidence="2">Whole body</tissue>
    </source>
</reference>
<organism evidence="2 3">
    <name type="scientific">Trachymyrmex septentrionalis</name>
    <dbReference type="NCBI Taxonomy" id="34720"/>
    <lineage>
        <taxon>Eukaryota</taxon>
        <taxon>Metazoa</taxon>
        <taxon>Ecdysozoa</taxon>
        <taxon>Arthropoda</taxon>
        <taxon>Hexapoda</taxon>
        <taxon>Insecta</taxon>
        <taxon>Pterygota</taxon>
        <taxon>Neoptera</taxon>
        <taxon>Endopterygota</taxon>
        <taxon>Hymenoptera</taxon>
        <taxon>Apocrita</taxon>
        <taxon>Aculeata</taxon>
        <taxon>Formicoidea</taxon>
        <taxon>Formicidae</taxon>
        <taxon>Myrmicinae</taxon>
        <taxon>Trachymyrmex</taxon>
    </lineage>
</organism>
<accession>A0A195FZH9</accession>
<evidence type="ECO:0000313" key="2">
    <source>
        <dbReference type="EMBL" id="KYN45209.1"/>
    </source>
</evidence>
<evidence type="ECO:0000256" key="1">
    <source>
        <dbReference type="SAM" id="MobiDB-lite"/>
    </source>
</evidence>
<proteinExistence type="predicted"/>
<evidence type="ECO:0000313" key="3">
    <source>
        <dbReference type="Proteomes" id="UP000078541"/>
    </source>
</evidence>
<dbReference type="AlphaFoldDB" id="A0A195FZH9"/>
<dbReference type="Proteomes" id="UP000078541">
    <property type="component" value="Unassembled WGS sequence"/>
</dbReference>
<gene>
    <name evidence="2" type="ORF">ALC56_00459</name>
</gene>
<protein>
    <submittedName>
        <fullName evidence="2">Uncharacterized protein</fullName>
    </submittedName>
</protein>
<sequence>MTLVIGRTSVRTVLLTSLLPISVVLVVLARAGDVATLEYSVEPLPASREQRPRPDTVLLLFILARDALSGDHCNDGECLNFVARLSFADEERPLHSVASVKLVSDNKFRSIRLFNNLKGSYIAQRINIAVIAMKTRFLGGHFFLGERCSRIQEKLDETKKVMISKCFLLLIVSRSGSNRIETFIDKMRNIFQSELIEMIDASIMFRFTREQLTTISSAISSQQNLEHAPGFSRGKARKNRDRARQGRAGQSWKNSADETGSHPLAFQFLGTMPSEKTISFVRSDCYKNLAKIRLLDAIIQVVYDRQCTYACVSPPNRNSRLRRGPRNGALSSGLPGWSSIIALRSFLKPAKTSPFLHRYPPDMYMFCEGNILSAEYTIEVTATLVVLFDGTLSWNLLEQFRIASLRSRLTFPLDLTTDSDQLLSIFSNYFPCAIKRNSPQQLHLLARCRHINCSESEIEYAGVVLECACKQVRRSFPSLDRGLIRSATINIVSKHTGPGLVCASRECELVLLSPAARPDPDTDILQGSARFAHLPHGSHRRTVTLTSRWKPREYGNVVAVHIRAAPR</sequence>
<keyword evidence="3" id="KW-1185">Reference proteome</keyword>